<keyword evidence="3" id="KW-0808">Transferase</keyword>
<gene>
    <name evidence="7" type="ORF">MICPUN_62758</name>
</gene>
<dbReference type="EMBL" id="CP001330">
    <property type="protein sequence ID" value="ACO66598.1"/>
    <property type="molecule type" value="Genomic_DNA"/>
</dbReference>
<keyword evidence="2" id="KW-0489">Methyltransferase</keyword>
<accession>C1EEV6</accession>
<feature type="domain" description="tRNA/rRNA methyltransferase SpoU type" evidence="6">
    <location>
        <begin position="371"/>
        <end position="502"/>
    </location>
</feature>
<feature type="region of interest" description="Disordered" evidence="5">
    <location>
        <begin position="195"/>
        <end position="217"/>
    </location>
</feature>
<evidence type="ECO:0000313" key="8">
    <source>
        <dbReference type="Proteomes" id="UP000002009"/>
    </source>
</evidence>
<evidence type="ECO:0000259" key="6">
    <source>
        <dbReference type="Pfam" id="PF00588"/>
    </source>
</evidence>
<dbReference type="GeneID" id="8247470"/>
<feature type="compositionally biased region" description="Basic and acidic residues" evidence="5">
    <location>
        <begin position="305"/>
        <end position="316"/>
    </location>
</feature>
<dbReference type="OMA" id="IVEACQC"/>
<dbReference type="SUPFAM" id="SSF75217">
    <property type="entry name" value="alpha/beta knot"/>
    <property type="match status" value="1"/>
</dbReference>
<dbReference type="InParanoid" id="C1EEV6"/>
<keyword evidence="4" id="KW-0949">S-adenosyl-L-methionine</keyword>
<evidence type="ECO:0000256" key="4">
    <source>
        <dbReference type="ARBA" id="ARBA00022691"/>
    </source>
</evidence>
<proteinExistence type="inferred from homology"/>
<feature type="compositionally biased region" description="Acidic residues" evidence="5">
    <location>
        <begin position="293"/>
        <end position="304"/>
    </location>
</feature>
<dbReference type="GO" id="GO:0005829">
    <property type="term" value="C:cytosol"/>
    <property type="evidence" value="ECO:0007669"/>
    <property type="project" value="TreeGrafter"/>
</dbReference>
<evidence type="ECO:0000256" key="2">
    <source>
        <dbReference type="ARBA" id="ARBA00022603"/>
    </source>
</evidence>
<dbReference type="PANTHER" id="PTHR42786:SF6">
    <property type="entry name" value="TRNA_RRNA METHYLTRANSFERASE SPOU TYPE DOMAIN-CONTAINING PROTEIN"/>
    <property type="match status" value="1"/>
</dbReference>
<dbReference type="STRING" id="296587.C1EEV6"/>
<evidence type="ECO:0000256" key="5">
    <source>
        <dbReference type="SAM" id="MobiDB-lite"/>
    </source>
</evidence>
<dbReference type="PANTHER" id="PTHR42786">
    <property type="entry name" value="TRNA/RRNA METHYLTRANSFERASE"/>
    <property type="match status" value="1"/>
</dbReference>
<dbReference type="GO" id="GO:0002128">
    <property type="term" value="P:tRNA nucleoside ribose methylation"/>
    <property type="evidence" value="ECO:0007669"/>
    <property type="project" value="TreeGrafter"/>
</dbReference>
<comment type="similarity">
    <text evidence="1">Belongs to the class IV-like SAM-binding methyltransferase superfamily. RNA methyltransferase TrmH family.</text>
</comment>
<dbReference type="Proteomes" id="UP000002009">
    <property type="component" value="Chromosome 11"/>
</dbReference>
<evidence type="ECO:0000256" key="3">
    <source>
        <dbReference type="ARBA" id="ARBA00022679"/>
    </source>
</evidence>
<dbReference type="CDD" id="cd18098">
    <property type="entry name" value="SpoU-like"/>
    <property type="match status" value="1"/>
</dbReference>
<dbReference type="KEGG" id="mis:MICPUN_62758"/>
<feature type="region of interest" description="Disordered" evidence="5">
    <location>
        <begin position="260"/>
        <end position="317"/>
    </location>
</feature>
<dbReference type="Pfam" id="PF00588">
    <property type="entry name" value="SpoU_methylase"/>
    <property type="match status" value="1"/>
</dbReference>
<feature type="compositionally biased region" description="Basic and acidic residues" evidence="5">
    <location>
        <begin position="203"/>
        <end position="215"/>
    </location>
</feature>
<organism evidence="7 8">
    <name type="scientific">Micromonas commoda (strain RCC299 / NOUM17 / CCMP2709)</name>
    <name type="common">Picoplanktonic green alga</name>
    <dbReference type="NCBI Taxonomy" id="296587"/>
    <lineage>
        <taxon>Eukaryota</taxon>
        <taxon>Viridiplantae</taxon>
        <taxon>Chlorophyta</taxon>
        <taxon>Mamiellophyceae</taxon>
        <taxon>Mamiellales</taxon>
        <taxon>Mamiellaceae</taxon>
        <taxon>Micromonas</taxon>
    </lineage>
</organism>
<feature type="compositionally biased region" description="Basic residues" evidence="5">
    <location>
        <begin position="277"/>
        <end position="286"/>
    </location>
</feature>
<dbReference type="GO" id="GO:0008173">
    <property type="term" value="F:RNA methyltransferase activity"/>
    <property type="evidence" value="ECO:0007669"/>
    <property type="project" value="InterPro"/>
</dbReference>
<feature type="region of interest" description="Disordered" evidence="5">
    <location>
        <begin position="1"/>
        <end position="78"/>
    </location>
</feature>
<dbReference type="OrthoDB" id="497832at2759"/>
<dbReference type="InterPro" id="IPR029028">
    <property type="entry name" value="Alpha/beta_knot_MTases"/>
</dbReference>
<dbReference type="InterPro" id="IPR004384">
    <property type="entry name" value="RNA_MeTrfase_TrmJ/LasT"/>
</dbReference>
<dbReference type="InterPro" id="IPR029026">
    <property type="entry name" value="tRNA_m1G_MTases_N"/>
</dbReference>
<dbReference type="RefSeq" id="XP_002505340.1">
    <property type="nucleotide sequence ID" value="XM_002505294.1"/>
</dbReference>
<keyword evidence="8" id="KW-1185">Reference proteome</keyword>
<reference evidence="7 8" key="1">
    <citation type="journal article" date="2009" name="Science">
        <title>Green evolution and dynamic adaptations revealed by genomes of the marine picoeukaryotes Micromonas.</title>
        <authorList>
            <person name="Worden A.Z."/>
            <person name="Lee J.H."/>
            <person name="Mock T."/>
            <person name="Rouze P."/>
            <person name="Simmons M.P."/>
            <person name="Aerts A.L."/>
            <person name="Allen A.E."/>
            <person name="Cuvelier M.L."/>
            <person name="Derelle E."/>
            <person name="Everett M.V."/>
            <person name="Foulon E."/>
            <person name="Grimwood J."/>
            <person name="Gundlach H."/>
            <person name="Henrissat B."/>
            <person name="Napoli C."/>
            <person name="McDonald S.M."/>
            <person name="Parker M.S."/>
            <person name="Rombauts S."/>
            <person name="Salamov A."/>
            <person name="Von Dassow P."/>
            <person name="Badger J.H."/>
            <person name="Coutinho P.M."/>
            <person name="Demir E."/>
            <person name="Dubchak I."/>
            <person name="Gentemann C."/>
            <person name="Eikrem W."/>
            <person name="Gready J.E."/>
            <person name="John U."/>
            <person name="Lanier W."/>
            <person name="Lindquist E.A."/>
            <person name="Lucas S."/>
            <person name="Mayer K.F."/>
            <person name="Moreau H."/>
            <person name="Not F."/>
            <person name="Otillar R."/>
            <person name="Panaud O."/>
            <person name="Pangilinan J."/>
            <person name="Paulsen I."/>
            <person name="Piegu B."/>
            <person name="Poliakov A."/>
            <person name="Robbens S."/>
            <person name="Schmutz J."/>
            <person name="Toulza E."/>
            <person name="Wyss T."/>
            <person name="Zelensky A."/>
            <person name="Zhou K."/>
            <person name="Armbrust E.V."/>
            <person name="Bhattacharya D."/>
            <person name="Goodenough U.W."/>
            <person name="Van de Peer Y."/>
            <person name="Grigoriev I.V."/>
        </authorList>
    </citation>
    <scope>NUCLEOTIDE SEQUENCE [LARGE SCALE GENOMIC DNA]</scope>
    <source>
        <strain evidence="8">RCC299 / NOUM17</strain>
    </source>
</reference>
<feature type="compositionally biased region" description="Acidic residues" evidence="5">
    <location>
        <begin position="129"/>
        <end position="143"/>
    </location>
</feature>
<protein>
    <recommendedName>
        <fullName evidence="6">tRNA/rRNA methyltransferase SpoU type domain-containing protein</fullName>
    </recommendedName>
</protein>
<dbReference type="InterPro" id="IPR001537">
    <property type="entry name" value="SpoU_MeTrfase"/>
</dbReference>
<feature type="region of interest" description="Disordered" evidence="5">
    <location>
        <begin position="120"/>
        <end position="154"/>
    </location>
</feature>
<dbReference type="GO" id="GO:0003723">
    <property type="term" value="F:RNA binding"/>
    <property type="evidence" value="ECO:0007669"/>
    <property type="project" value="InterPro"/>
</dbReference>
<dbReference type="AlphaFoldDB" id="C1EEV6"/>
<dbReference type="Gene3D" id="3.40.1280.10">
    <property type="match status" value="1"/>
</dbReference>
<name>C1EEV6_MICCC</name>
<feature type="compositionally biased region" description="Basic and acidic residues" evidence="5">
    <location>
        <begin position="48"/>
        <end position="58"/>
    </location>
</feature>
<evidence type="ECO:0000313" key="7">
    <source>
        <dbReference type="EMBL" id="ACO66598.1"/>
    </source>
</evidence>
<sequence>MAATTVRAAVSMHRARDTPPSRRPSRVRSAAPVPRRVLHPTTGLPTRTSERGDVRHDVVISAHRTGRPRPSRATGARDEVVPSVAVAPPDADEVDVLVRYVYPGVRFSQGKVVVLRAPKTGGADRADPVDDAAAADDDDDEGDGILGSASAAGSAPATVTGADVVAALRRDGVDVARWRPRVALRLGDLDPAAAAAASEDADAASRSRGGDDAWRRRPVVPGFVGWRALGEDDVVTFDVGSVGLLVQLEDALVADTVPGASDKKASKFGAPFSKKGGGGRRRRRRKEAQPGEETGEENGDEDEPPREGEGEGEPPRALRLRAADYLGRWGGDDDDALIERTTVNAYAGKDSDGCTAFPAVDTGAGFFGIGIVKAKHEANVGTLWRSAWQLGAGFIFTVATRFKYEASDTTQAYKQLPLFKYDEWGDFAKNSPHGAVWVAIEMGGVPLQDFVHPPRAVYVLGSEDNGLNRPIVEACQCHVALPKWIGRSASYNVAMAGTLVMYDRMQKQLRDGHVVTREGGGGEDR</sequence>
<evidence type="ECO:0000256" key="1">
    <source>
        <dbReference type="ARBA" id="ARBA00007228"/>
    </source>
</evidence>